<evidence type="ECO:0000313" key="3">
    <source>
        <dbReference type="Proteomes" id="UP000521748"/>
    </source>
</evidence>
<proteinExistence type="predicted"/>
<comment type="caution">
    <text evidence="2">The sequence shown here is derived from an EMBL/GenBank/DDBJ whole genome shotgun (WGS) entry which is preliminary data.</text>
</comment>
<protein>
    <submittedName>
        <fullName evidence="2">Uncharacterized protein</fullName>
    </submittedName>
</protein>
<dbReference type="EMBL" id="JACBYQ010000001">
    <property type="protein sequence ID" value="NYE94961.1"/>
    <property type="molecule type" value="Genomic_DNA"/>
</dbReference>
<keyword evidence="3" id="KW-1185">Reference proteome</keyword>
<feature type="transmembrane region" description="Helical" evidence="1">
    <location>
        <begin position="79"/>
        <end position="103"/>
    </location>
</feature>
<dbReference type="AlphaFoldDB" id="A0A7Y9LSU5"/>
<feature type="transmembrane region" description="Helical" evidence="1">
    <location>
        <begin position="20"/>
        <end position="41"/>
    </location>
</feature>
<evidence type="ECO:0000256" key="1">
    <source>
        <dbReference type="SAM" id="Phobius"/>
    </source>
</evidence>
<keyword evidence="1" id="KW-1133">Transmembrane helix</keyword>
<dbReference type="Proteomes" id="UP000521748">
    <property type="component" value="Unassembled WGS sequence"/>
</dbReference>
<accession>A0A7Y9LSU5</accession>
<keyword evidence="1" id="KW-0472">Membrane</keyword>
<organism evidence="2 3">
    <name type="scientific">Psychromicrobium silvestre</name>
    <dbReference type="NCBI Taxonomy" id="1645614"/>
    <lineage>
        <taxon>Bacteria</taxon>
        <taxon>Bacillati</taxon>
        <taxon>Actinomycetota</taxon>
        <taxon>Actinomycetes</taxon>
        <taxon>Micrococcales</taxon>
        <taxon>Micrococcaceae</taxon>
        <taxon>Psychromicrobium</taxon>
    </lineage>
</organism>
<feature type="transmembrane region" description="Helical" evidence="1">
    <location>
        <begin position="48"/>
        <end position="67"/>
    </location>
</feature>
<evidence type="ECO:0000313" key="2">
    <source>
        <dbReference type="EMBL" id="NYE94961.1"/>
    </source>
</evidence>
<gene>
    <name evidence="2" type="ORF">FHU41_001182</name>
</gene>
<reference evidence="2 3" key="1">
    <citation type="submission" date="2020-07" db="EMBL/GenBank/DDBJ databases">
        <title>Sequencing the genomes of 1000 actinobacteria strains.</title>
        <authorList>
            <person name="Klenk H.-P."/>
        </authorList>
    </citation>
    <scope>NUCLEOTIDE SEQUENCE [LARGE SCALE GENOMIC DNA]</scope>
    <source>
        <strain evidence="2 3">DSM 102047</strain>
    </source>
</reference>
<sequence>MNETVDPQKTVPQSPVSVRAPGLAAASILLGVMGLILNALLLTSIHGAPTLIAGMIGSALAIIGPLISRQRHSWTALSLFIAFLALLPVAGTIAIAVLLGIGFSGVR</sequence>
<keyword evidence="1" id="KW-0812">Transmembrane</keyword>
<name>A0A7Y9LSU5_9MICC</name>
<dbReference type="RefSeq" id="WP_179388668.1">
    <property type="nucleotide sequence ID" value="NZ_JACBYQ010000001.1"/>
</dbReference>